<reference evidence="2" key="1">
    <citation type="submission" date="2020-05" db="EMBL/GenBank/DDBJ databases">
        <authorList>
            <person name="Chiriac C."/>
            <person name="Salcher M."/>
            <person name="Ghai R."/>
            <person name="Kavagutti S V."/>
        </authorList>
    </citation>
    <scope>NUCLEOTIDE SEQUENCE</scope>
</reference>
<dbReference type="EMBL" id="LR796962">
    <property type="protein sequence ID" value="CAB4177979.1"/>
    <property type="molecule type" value="Genomic_DNA"/>
</dbReference>
<evidence type="ECO:0000313" key="1">
    <source>
        <dbReference type="EMBL" id="CAB4177979.1"/>
    </source>
</evidence>
<proteinExistence type="predicted"/>
<name>A0A6J7XGG2_9CAUD</name>
<protein>
    <submittedName>
        <fullName evidence="2">Uncharacterized protein</fullName>
    </submittedName>
</protein>
<sequence length="91" mass="10310">MTTIQDLFNDFLKGVQQSGQEITIDCEVENVPLPVITSYFKTTGTGEETDENFSQHSRTKDDLIYQLFIVRLENGLTLNSVLFSPVPKPKK</sequence>
<dbReference type="EMBL" id="LR798401">
    <property type="protein sequence ID" value="CAB5229190.1"/>
    <property type="molecule type" value="Genomic_DNA"/>
</dbReference>
<evidence type="ECO:0000313" key="2">
    <source>
        <dbReference type="EMBL" id="CAB5229190.1"/>
    </source>
</evidence>
<organism evidence="2">
    <name type="scientific">uncultured Caudovirales phage</name>
    <dbReference type="NCBI Taxonomy" id="2100421"/>
    <lineage>
        <taxon>Viruses</taxon>
        <taxon>Duplodnaviria</taxon>
        <taxon>Heunggongvirae</taxon>
        <taxon>Uroviricota</taxon>
        <taxon>Caudoviricetes</taxon>
        <taxon>Peduoviridae</taxon>
        <taxon>Maltschvirus</taxon>
        <taxon>Maltschvirus maltsch</taxon>
    </lineage>
</organism>
<gene>
    <name evidence="1" type="ORF">UFOVP1015_24</name>
    <name evidence="2" type="ORF">UFOVP1551_5</name>
</gene>
<accession>A0A6J7XGG2</accession>